<dbReference type="Proteomes" id="UP001489719">
    <property type="component" value="Unassembled WGS sequence"/>
</dbReference>
<organism evidence="1 2">
    <name type="scientific">Lipomyces orientalis</name>
    <dbReference type="NCBI Taxonomy" id="1233043"/>
    <lineage>
        <taxon>Eukaryota</taxon>
        <taxon>Fungi</taxon>
        <taxon>Dikarya</taxon>
        <taxon>Ascomycota</taxon>
        <taxon>Saccharomycotina</taxon>
        <taxon>Lipomycetes</taxon>
        <taxon>Lipomycetales</taxon>
        <taxon>Lipomycetaceae</taxon>
        <taxon>Lipomyces</taxon>
    </lineage>
</organism>
<name>A0ACC3TCQ6_9ASCO</name>
<sequence>MPDGAQAWKMIKPPGTQIGRIAQACDRCRSKKIRCDGKRPSCTQCLNVGFECRTSDKLSRRAFPRGYTESLEDHIRQLENENRMLKEHIDMRDDQMELLSRVDSLSPGANLSPGGNADPGGSRKRQHRHRSRETSPTRHDSSIDSDTDENDTFVLHELKNFNIDGTFEGSASGRAFAEIFQAKVGAKSVSLSSLSRNLFKTVDMSSSLPRYHFDESQSSSIPSLPPRVLADQLVNFFFNDWHPIFPVLHAPTFMSDYEKAYNASTLLGKEEFLVQLYLIFAISSRQVSIANSESHTTYERHWRRMLSTVEHRNSLTTLQSLSLAQIDMCTAGQYSDMFQYKMKATGMALRLGLNRSHKQFNLNFLEGEMRLRTFWAVFTLDAFSSSLLGVPTILRDDDIECAFPSDVDDEFLTEKAILRSPPGSYTKLSAAIALSKFARVLGNLLSALYRCSPSRTRSYKALFELEDELEEWRRDLSPHLKFDMINGTPRGSSTALHTRAPFLLLVYHYARILIHRPAIATEESKTRGSSSILTMIDSAKCIIWINNYLRSRSLSWTISMNQPKTLLSAGLIVLFGAMDYPKDGALVTDAKRIMARCLEGMYQRAGVPTTEYRVFEALCRTLVGIGPRSGVEMTSAVASSSTELQSQPCKDLKVENETPDSPSVDVTDFIRRPSMTIPHLPGSAQQSPPSGVAVPVATLFPQTGQMAPDLDVLHWAISQHQQLQYRNSSSQLGAGISAAHDDAELENLFAMMDSSSASVRSNTTPLGPNGTVRPRSSVFDNAEINRALSVSESVVSSVSSNTSTSSMTYPTRLSSSLSDLSADTNGDWNMWWGDLFSNNGSSSEAATSSAPPSVNLEVDAGACGDIPETPRSISMPVDTVCTSPKARKQTTASLLRSVKEEEWSALGWMTGGGDGEKVA</sequence>
<evidence type="ECO:0000313" key="2">
    <source>
        <dbReference type="Proteomes" id="UP001489719"/>
    </source>
</evidence>
<keyword evidence="2" id="KW-1185">Reference proteome</keyword>
<protein>
    <submittedName>
        <fullName evidence="1">Fungal-specific transcription factor domain-containing protein</fullName>
    </submittedName>
</protein>
<dbReference type="EMBL" id="MU970258">
    <property type="protein sequence ID" value="KAK9318950.1"/>
    <property type="molecule type" value="Genomic_DNA"/>
</dbReference>
<proteinExistence type="predicted"/>
<accession>A0ACC3TCQ6</accession>
<gene>
    <name evidence="1" type="ORF">V1517DRAFT_334122</name>
</gene>
<reference evidence="2" key="1">
    <citation type="journal article" date="2024" name="Front. Bioeng. Biotechnol.">
        <title>Genome-scale model development and genomic sequencing of the oleaginous clade Lipomyces.</title>
        <authorList>
            <person name="Czajka J.J."/>
            <person name="Han Y."/>
            <person name="Kim J."/>
            <person name="Mondo S.J."/>
            <person name="Hofstad B.A."/>
            <person name="Robles A."/>
            <person name="Haridas S."/>
            <person name="Riley R."/>
            <person name="LaButti K."/>
            <person name="Pangilinan J."/>
            <person name="Andreopoulos W."/>
            <person name="Lipzen A."/>
            <person name="Yan J."/>
            <person name="Wang M."/>
            <person name="Ng V."/>
            <person name="Grigoriev I.V."/>
            <person name="Spatafora J.W."/>
            <person name="Magnuson J.K."/>
            <person name="Baker S.E."/>
            <person name="Pomraning K.R."/>
        </authorList>
    </citation>
    <scope>NUCLEOTIDE SEQUENCE [LARGE SCALE GENOMIC DNA]</scope>
    <source>
        <strain evidence="2">CBS 10300</strain>
    </source>
</reference>
<comment type="caution">
    <text evidence="1">The sequence shown here is derived from an EMBL/GenBank/DDBJ whole genome shotgun (WGS) entry which is preliminary data.</text>
</comment>
<evidence type="ECO:0000313" key="1">
    <source>
        <dbReference type="EMBL" id="KAK9318950.1"/>
    </source>
</evidence>